<dbReference type="Proteomes" id="UP000502899">
    <property type="component" value="Chromosome"/>
</dbReference>
<evidence type="ECO:0000313" key="4">
    <source>
        <dbReference type="Proteomes" id="UP000502899"/>
    </source>
</evidence>
<dbReference type="Proteomes" id="UP000215361">
    <property type="component" value="Unassembled WGS sequence"/>
</dbReference>
<keyword evidence="1" id="KW-0808">Transferase</keyword>
<protein>
    <submittedName>
        <fullName evidence="1">Histidine kinase</fullName>
    </submittedName>
</protein>
<dbReference type="EMBL" id="NDYI01000005">
    <property type="protein sequence ID" value="OXZ39374.1"/>
    <property type="molecule type" value="Genomic_DNA"/>
</dbReference>
<reference evidence="1" key="1">
    <citation type="journal article" date="2017" name="J. Clin. Microbiol.">
        <title>Finegoldia magna Isolated from Orthopedic Joint Implant-Associated Infections.</title>
        <authorList>
            <person name="Soderquist B."/>
            <person name="Bjorklund S."/>
            <person name="Hellmark B."/>
            <person name="Jensen A."/>
            <person name="Bruggemann H."/>
        </authorList>
    </citation>
    <scope>NUCLEOTIDE SEQUENCE</scope>
    <source>
        <strain evidence="1">08T492</strain>
    </source>
</reference>
<evidence type="ECO:0000313" key="1">
    <source>
        <dbReference type="EMBL" id="OXZ39374.1"/>
    </source>
</evidence>
<evidence type="ECO:0000313" key="3">
    <source>
        <dbReference type="Proteomes" id="UP000215361"/>
    </source>
</evidence>
<dbReference type="AlphaFoldDB" id="A0A233W492"/>
<dbReference type="EMBL" id="CP054000">
    <property type="protein sequence ID" value="QKH79448.1"/>
    <property type="molecule type" value="Genomic_DNA"/>
</dbReference>
<evidence type="ECO:0000313" key="2">
    <source>
        <dbReference type="EMBL" id="QKH79448.1"/>
    </source>
</evidence>
<organism evidence="1 3">
    <name type="scientific">Finegoldia magna</name>
    <name type="common">Peptostreptococcus magnus</name>
    <dbReference type="NCBI Taxonomy" id="1260"/>
    <lineage>
        <taxon>Bacteria</taxon>
        <taxon>Bacillati</taxon>
        <taxon>Bacillota</taxon>
        <taxon>Tissierellia</taxon>
        <taxon>Tissierellales</taxon>
        <taxon>Peptoniphilaceae</taxon>
        <taxon>Finegoldia</taxon>
    </lineage>
</organism>
<reference evidence="2 4" key="3">
    <citation type="submission" date="2020-05" db="EMBL/GenBank/DDBJ databases">
        <title>FDA dAtabase for Regulatory Grade micrObial Sequences (FDA-ARGOS): Supporting development and validation of Infectious Disease Dx tests.</title>
        <authorList>
            <person name="Pederson C."/>
            <person name="Tallon L."/>
            <person name="Sadzewicz L."/>
            <person name="Zhao X."/>
            <person name="Vavikolanu K."/>
            <person name="Mehta A."/>
            <person name="Aluvathingal J."/>
            <person name="Nadendla S."/>
            <person name="Myers T."/>
            <person name="Yan Y."/>
            <person name="Sichtig H."/>
        </authorList>
    </citation>
    <scope>NUCLEOTIDE SEQUENCE [LARGE SCALE GENOMIC DNA]</scope>
    <source>
        <strain evidence="2 4">FDAARGOS_764</strain>
    </source>
</reference>
<dbReference type="GO" id="GO:0016301">
    <property type="term" value="F:kinase activity"/>
    <property type="evidence" value="ECO:0007669"/>
    <property type="project" value="UniProtKB-KW"/>
</dbReference>
<sequence length="139" mass="16131">MGLLFNDNNEINEKIKNEFGNLDNHLIAFKHNGIKKGLAKLLIIGGVYYTFDSNRTFILYFSNKGIHEEEISNSVKGDFLLMPWNEISSFDIKVKNNKAIIELVHIGKRIGYEIPFNGRIFRTNKANLKKLEEKDWNKI</sequence>
<name>A0A233W492_FINMA</name>
<gene>
    <name evidence="1" type="ORF">B9N56_01260</name>
    <name evidence="2" type="ORF">FOC70_03370</name>
</gene>
<reference evidence="3" key="2">
    <citation type="submission" date="2017-04" db="EMBL/GenBank/DDBJ databases">
        <title>Finegoldia magna isolated from orthopedic joint implant-associated infections.</title>
        <authorList>
            <person name="Bjorklund S."/>
            <person name="Bruggemann H."/>
            <person name="Jensen A."/>
            <person name="Hellmark B."/>
            <person name="Soderquist B."/>
        </authorList>
    </citation>
    <scope>NUCLEOTIDE SEQUENCE [LARGE SCALE GENOMIC DNA]</scope>
    <source>
        <strain evidence="3">08T492</strain>
    </source>
</reference>
<dbReference type="RefSeq" id="WP_002841215.1">
    <property type="nucleotide sequence ID" value="NZ_CP054000.1"/>
</dbReference>
<accession>A0A233W492</accession>
<proteinExistence type="predicted"/>
<keyword evidence="1" id="KW-0418">Kinase</keyword>